<dbReference type="InterPro" id="IPR012338">
    <property type="entry name" value="Beta-lactam/transpept-like"/>
</dbReference>
<evidence type="ECO:0000259" key="1">
    <source>
        <dbReference type="Pfam" id="PF00144"/>
    </source>
</evidence>
<gene>
    <name evidence="2" type="ORF">UFOPK2342_00906</name>
    <name evidence="3" type="ORF">UFOPK2423_01303</name>
    <name evidence="4" type="ORF">UFOPK3266_00944</name>
    <name evidence="5" type="ORF">UFOPK4367_00362</name>
</gene>
<dbReference type="EMBL" id="CAFBRC010000016">
    <property type="protein sequence ID" value="CAB5072894.1"/>
    <property type="molecule type" value="Genomic_DNA"/>
</dbReference>
<dbReference type="EMBL" id="CAFBAA010000021">
    <property type="protein sequence ID" value="CAB4843657.1"/>
    <property type="molecule type" value="Genomic_DNA"/>
</dbReference>
<dbReference type="InterPro" id="IPR001466">
    <property type="entry name" value="Beta-lactam-related"/>
</dbReference>
<dbReference type="InterPro" id="IPR050491">
    <property type="entry name" value="AmpC-like"/>
</dbReference>
<feature type="domain" description="Beta-lactamase-related" evidence="1">
    <location>
        <begin position="26"/>
        <end position="370"/>
    </location>
</feature>
<dbReference type="EMBL" id="CAEZXN010000036">
    <property type="protein sequence ID" value="CAB4703414.1"/>
    <property type="molecule type" value="Genomic_DNA"/>
</dbReference>
<dbReference type="PANTHER" id="PTHR46825:SF9">
    <property type="entry name" value="BETA-LACTAMASE-RELATED DOMAIN-CONTAINING PROTEIN"/>
    <property type="match status" value="1"/>
</dbReference>
<evidence type="ECO:0000313" key="4">
    <source>
        <dbReference type="EMBL" id="CAB4843657.1"/>
    </source>
</evidence>
<protein>
    <submittedName>
        <fullName evidence="3">Unannotated protein</fullName>
    </submittedName>
</protein>
<dbReference type="AlphaFoldDB" id="A0A6J6Q616"/>
<evidence type="ECO:0000313" key="2">
    <source>
        <dbReference type="EMBL" id="CAB4677656.1"/>
    </source>
</evidence>
<reference evidence="3" key="1">
    <citation type="submission" date="2020-05" db="EMBL/GenBank/DDBJ databases">
        <authorList>
            <person name="Chiriac C."/>
            <person name="Salcher M."/>
            <person name="Ghai R."/>
            <person name="Kavagutti S V."/>
        </authorList>
    </citation>
    <scope>NUCLEOTIDE SEQUENCE</scope>
</reference>
<dbReference type="PANTHER" id="PTHR46825">
    <property type="entry name" value="D-ALANYL-D-ALANINE-CARBOXYPEPTIDASE/ENDOPEPTIDASE AMPH"/>
    <property type="match status" value="1"/>
</dbReference>
<dbReference type="Gene3D" id="3.40.710.10">
    <property type="entry name" value="DD-peptidase/beta-lactamase superfamily"/>
    <property type="match status" value="1"/>
</dbReference>
<sequence length="575" mass="62633">MEAHALILLVTAEIGALVLKPDFSLVDAIFQKFVEDEVAPGVSYGVTYRGKLIHAGGYGVTRDGGTLPHSQSIFRIASMTKSFAAAAVLLLRDEGQLDLDEPITTYLPEMSAVRLPSSDSPALTLRLMLTMSPGFPTDDPWADRQEAMTPDELGSLISRGFEFAHIPGTRFEYSNLAYVLAGRVVSRVSGIYFTDFVRSRFLEPLGMKNTRFSENELDGALLTRGHKKVDGNWEELEFSEAGEFSALGGLFSTVEDLAIWSGGMVSAFDPHPDSNHPLSRASRREMQQGYRIIPPNVHLPFSDPASDGETLAYGFGLVNESDVRFGVTAGHSGGYPGYGSHMRWHLASGYGLIALANSTYAWASRAGKHAHLALLRQLDVRSHHVAPWAATIAAQESVRSLLHAWNDEQADQLFASNVDMDQPRESRKSSIATAIDAIGGLRGGDVMQLRTPSAAQIAWNEPGKSGHLSIFMQLTPENPPKLQTLNVASVQLPNTQLAALAQEHFVQAAITAVSLDGPLTLTDEYVRGNGTSHLTQVARGERGLWHYSFRINPVTEEVLESSVVLAPTNETHFIN</sequence>
<evidence type="ECO:0000313" key="3">
    <source>
        <dbReference type="EMBL" id="CAB4703414.1"/>
    </source>
</evidence>
<accession>A0A6J6Q616</accession>
<dbReference type="EMBL" id="CAEZXB010000014">
    <property type="protein sequence ID" value="CAB4677656.1"/>
    <property type="molecule type" value="Genomic_DNA"/>
</dbReference>
<name>A0A6J6Q616_9ZZZZ</name>
<proteinExistence type="predicted"/>
<evidence type="ECO:0000313" key="5">
    <source>
        <dbReference type="EMBL" id="CAB5072894.1"/>
    </source>
</evidence>
<organism evidence="3">
    <name type="scientific">freshwater metagenome</name>
    <dbReference type="NCBI Taxonomy" id="449393"/>
    <lineage>
        <taxon>unclassified sequences</taxon>
        <taxon>metagenomes</taxon>
        <taxon>ecological metagenomes</taxon>
    </lineage>
</organism>
<dbReference type="SUPFAM" id="SSF56601">
    <property type="entry name" value="beta-lactamase/transpeptidase-like"/>
    <property type="match status" value="1"/>
</dbReference>
<dbReference type="Pfam" id="PF00144">
    <property type="entry name" value="Beta-lactamase"/>
    <property type="match status" value="1"/>
</dbReference>